<organism evidence="2 3">
    <name type="scientific">Thermococcus nautili</name>
    <dbReference type="NCBI Taxonomy" id="195522"/>
    <lineage>
        <taxon>Archaea</taxon>
        <taxon>Methanobacteriati</taxon>
        <taxon>Methanobacteriota</taxon>
        <taxon>Thermococci</taxon>
        <taxon>Thermococcales</taxon>
        <taxon>Thermococcaceae</taxon>
        <taxon>Thermococcus</taxon>
    </lineage>
</organism>
<dbReference type="Gene3D" id="3.40.50.150">
    <property type="entry name" value="Vaccinia Virus protein VP39"/>
    <property type="match status" value="1"/>
</dbReference>
<evidence type="ECO:0000313" key="3">
    <source>
        <dbReference type="Proteomes" id="UP000019434"/>
    </source>
</evidence>
<dbReference type="PANTHER" id="PTHR34203">
    <property type="entry name" value="METHYLTRANSFERASE, FKBM FAMILY PROTEIN"/>
    <property type="match status" value="1"/>
</dbReference>
<dbReference type="AlphaFoldDB" id="W8P2D8"/>
<dbReference type="Pfam" id="PF05050">
    <property type="entry name" value="Methyltransf_21"/>
    <property type="match status" value="1"/>
</dbReference>
<dbReference type="STRING" id="195522.BD01_1335"/>
<dbReference type="GO" id="GO:0032259">
    <property type="term" value="P:methylation"/>
    <property type="evidence" value="ECO:0007669"/>
    <property type="project" value="UniProtKB-KW"/>
</dbReference>
<dbReference type="OrthoDB" id="57441at2157"/>
<keyword evidence="2" id="KW-0808">Transferase</keyword>
<dbReference type="PANTHER" id="PTHR34203:SF15">
    <property type="entry name" value="SLL1173 PROTEIN"/>
    <property type="match status" value="1"/>
</dbReference>
<dbReference type="HOGENOM" id="CLU_063181_0_0_2"/>
<dbReference type="NCBIfam" id="TIGR01444">
    <property type="entry name" value="fkbM_fam"/>
    <property type="match status" value="1"/>
</dbReference>
<dbReference type="RefSeq" id="WP_051482173.1">
    <property type="nucleotide sequence ID" value="NZ_CP007264.1"/>
</dbReference>
<keyword evidence="3" id="KW-1185">Reference proteome</keyword>
<evidence type="ECO:0000259" key="1">
    <source>
        <dbReference type="Pfam" id="PF05050"/>
    </source>
</evidence>
<evidence type="ECO:0000313" key="2">
    <source>
        <dbReference type="EMBL" id="AHL22946.1"/>
    </source>
</evidence>
<keyword evidence="2" id="KW-0489">Methyltransferase</keyword>
<proteinExistence type="predicted"/>
<dbReference type="GeneID" id="25384376"/>
<dbReference type="InterPro" id="IPR052514">
    <property type="entry name" value="SAM-dependent_MTase"/>
</dbReference>
<sequence>MNLRGMLRGFRYLVSETKNPLELLRQYRRGGTLQVRCRDGFEFEVESMDVYFVSSVAALCSLLKKGIVELREGVPVIGDCPVNVNVGVTMLEISESSRFLCVSGVPFIEFTYREPLRFMLLPGFMGLQGIKETFFEGNYGVFDFNKKRVLDVGGFIGDTTVYFAKSGAREVVAVEPLFHEVLAENVRLNGVEERVTLVKGAFSNAPGTTTVHLNENWAGASSEFINRLRGDGREVIVPNVPATEFFEKFGEFDIAKIDCEGCEYRVLGEVLMHVTEGAVVEFHFWTNELRNLYNKTLAELRSRGYSVEVYRKSSSVSLARIIPR</sequence>
<dbReference type="KEGG" id="tnu:BD01_1335"/>
<dbReference type="InterPro" id="IPR029063">
    <property type="entry name" value="SAM-dependent_MTases_sf"/>
</dbReference>
<name>W8P2D8_9EURY</name>
<dbReference type="eggNOG" id="arCOG01400">
    <property type="taxonomic scope" value="Archaea"/>
</dbReference>
<protein>
    <submittedName>
        <fullName evidence="2">SAM-dependent methyltransferase</fullName>
    </submittedName>
</protein>
<dbReference type="EMBL" id="CP007264">
    <property type="protein sequence ID" value="AHL22946.1"/>
    <property type="molecule type" value="Genomic_DNA"/>
</dbReference>
<dbReference type="CDD" id="cd02440">
    <property type="entry name" value="AdoMet_MTases"/>
    <property type="match status" value="1"/>
</dbReference>
<dbReference type="InterPro" id="IPR006342">
    <property type="entry name" value="FkbM_mtfrase"/>
</dbReference>
<accession>W8P2D8</accession>
<dbReference type="Proteomes" id="UP000019434">
    <property type="component" value="Chromosome"/>
</dbReference>
<dbReference type="GO" id="GO:0008168">
    <property type="term" value="F:methyltransferase activity"/>
    <property type="evidence" value="ECO:0007669"/>
    <property type="project" value="UniProtKB-KW"/>
</dbReference>
<dbReference type="SUPFAM" id="SSF53335">
    <property type="entry name" value="S-adenosyl-L-methionine-dependent methyltransferases"/>
    <property type="match status" value="1"/>
</dbReference>
<gene>
    <name evidence="2" type="ORF">BD01_1335</name>
</gene>
<reference evidence="2 3" key="1">
    <citation type="submission" date="2014-02" db="EMBL/GenBank/DDBJ databases">
        <title>Genome Sequence of an Hyperthermophilic Archaeon, Thermococcus nautili 30-1, producing viral vesicles.</title>
        <authorList>
            <person name="Oberto J."/>
            <person name="Gaudin M."/>
            <person name="Cossu M."/>
            <person name="Gorlas A."/>
            <person name="Slesarev A."/>
            <person name="Marguet E."/>
            <person name="Forterre P."/>
        </authorList>
    </citation>
    <scope>NUCLEOTIDE SEQUENCE [LARGE SCALE GENOMIC DNA]</scope>
    <source>
        <strain evidence="2 3">30-1</strain>
    </source>
</reference>
<feature type="domain" description="Methyltransferase FkbM" evidence="1">
    <location>
        <begin position="151"/>
        <end position="306"/>
    </location>
</feature>